<dbReference type="SUPFAM" id="SSF48452">
    <property type="entry name" value="TPR-like"/>
    <property type="match status" value="1"/>
</dbReference>
<sequence>MHISNLIAQDQFEQAYNVAKSLYESEPKVSTLRAYFNSAQHAKGLEFAIDIYWRELPKFQSASMWLNCATSYAELLNWPQCELALQKYDALKIAEDRQSKRNYLILHGQCLLAKGDTEQGQQVLKQSKQYYWQAVCRNIDTFKQTALGAKTNQNTDQNENINEHVSAGKKFSMCPFTDKNT</sequence>
<organism evidence="1 2">
    <name type="scientific">Psychrosphaera algicola</name>
    <dbReference type="NCBI Taxonomy" id="3023714"/>
    <lineage>
        <taxon>Bacteria</taxon>
        <taxon>Pseudomonadati</taxon>
        <taxon>Pseudomonadota</taxon>
        <taxon>Gammaproteobacteria</taxon>
        <taxon>Alteromonadales</taxon>
        <taxon>Pseudoalteromonadaceae</taxon>
        <taxon>Psychrosphaera</taxon>
    </lineage>
</organism>
<comment type="caution">
    <text evidence="1">The sequence shown here is derived from an EMBL/GenBank/DDBJ whole genome shotgun (WGS) entry which is preliminary data.</text>
</comment>
<dbReference type="Proteomes" id="UP001528411">
    <property type="component" value="Unassembled WGS sequence"/>
</dbReference>
<reference evidence="1 2" key="1">
    <citation type="submission" date="2023-01" db="EMBL/GenBank/DDBJ databases">
        <title>Psychrosphaera sp. nov., isolated from marine algae.</title>
        <authorList>
            <person name="Bayburt H."/>
            <person name="Choi B.J."/>
            <person name="Kim J.M."/>
            <person name="Choi D.G."/>
            <person name="Jeon C.O."/>
        </authorList>
    </citation>
    <scope>NUCLEOTIDE SEQUENCE [LARGE SCALE GENOMIC DNA]</scope>
    <source>
        <strain evidence="1 2">G1-22</strain>
    </source>
</reference>
<evidence type="ECO:0000313" key="1">
    <source>
        <dbReference type="EMBL" id="MDC2887703.1"/>
    </source>
</evidence>
<dbReference type="InterPro" id="IPR011990">
    <property type="entry name" value="TPR-like_helical_dom_sf"/>
</dbReference>
<evidence type="ECO:0000313" key="2">
    <source>
        <dbReference type="Proteomes" id="UP001528411"/>
    </source>
</evidence>
<name>A0ABT5F834_9GAMM</name>
<dbReference type="EMBL" id="JAQOMS010000002">
    <property type="protein sequence ID" value="MDC2887703.1"/>
    <property type="molecule type" value="Genomic_DNA"/>
</dbReference>
<keyword evidence="2" id="KW-1185">Reference proteome</keyword>
<dbReference type="RefSeq" id="WP_272179509.1">
    <property type="nucleotide sequence ID" value="NZ_JAQOMS010000002.1"/>
</dbReference>
<protein>
    <recommendedName>
        <fullName evidence="3">Tetratricopeptide repeat protein</fullName>
    </recommendedName>
</protein>
<proteinExistence type="predicted"/>
<evidence type="ECO:0008006" key="3">
    <source>
        <dbReference type="Google" id="ProtNLM"/>
    </source>
</evidence>
<gene>
    <name evidence="1" type="ORF">PN838_01055</name>
</gene>
<accession>A0ABT5F834</accession>